<feature type="region of interest" description="Disordered" evidence="1">
    <location>
        <begin position="18"/>
        <end position="142"/>
    </location>
</feature>
<sequence length="142" mass="14307">MSSVLCSQLLEQSAMAFATSEASADAGVSTRNARTLRRDMAAGRGDPAPPLVPKGGRPCRLLGQANGSASTLPVELPRRQRPPRAGGSGAAAAAARLQRRTSTAEAAQSVSAPRAATAPRPATPPDELAAAAARRDVDAAAA</sequence>
<comment type="caution">
    <text evidence="2">The sequence shown here is derived from an EMBL/GenBank/DDBJ whole genome shotgun (WGS) entry which is preliminary data.</text>
</comment>
<accession>A0A9D4SSF8</accession>
<evidence type="ECO:0000313" key="2">
    <source>
        <dbReference type="EMBL" id="KAH7944062.1"/>
    </source>
</evidence>
<organism evidence="2 3">
    <name type="scientific">Rhipicephalus sanguineus</name>
    <name type="common">Brown dog tick</name>
    <name type="synonym">Ixodes sanguineus</name>
    <dbReference type="NCBI Taxonomy" id="34632"/>
    <lineage>
        <taxon>Eukaryota</taxon>
        <taxon>Metazoa</taxon>
        <taxon>Ecdysozoa</taxon>
        <taxon>Arthropoda</taxon>
        <taxon>Chelicerata</taxon>
        <taxon>Arachnida</taxon>
        <taxon>Acari</taxon>
        <taxon>Parasitiformes</taxon>
        <taxon>Ixodida</taxon>
        <taxon>Ixodoidea</taxon>
        <taxon>Ixodidae</taxon>
        <taxon>Rhipicephalinae</taxon>
        <taxon>Rhipicephalus</taxon>
        <taxon>Rhipicephalus</taxon>
    </lineage>
</organism>
<feature type="compositionally biased region" description="Basic and acidic residues" evidence="1">
    <location>
        <begin position="133"/>
        <end position="142"/>
    </location>
</feature>
<reference evidence="2" key="1">
    <citation type="journal article" date="2020" name="Cell">
        <title>Large-Scale Comparative Analyses of Tick Genomes Elucidate Their Genetic Diversity and Vector Capacities.</title>
        <authorList>
            <consortium name="Tick Genome and Microbiome Consortium (TIGMIC)"/>
            <person name="Jia N."/>
            <person name="Wang J."/>
            <person name="Shi W."/>
            <person name="Du L."/>
            <person name="Sun Y."/>
            <person name="Zhan W."/>
            <person name="Jiang J.F."/>
            <person name="Wang Q."/>
            <person name="Zhang B."/>
            <person name="Ji P."/>
            <person name="Bell-Sakyi L."/>
            <person name="Cui X.M."/>
            <person name="Yuan T.T."/>
            <person name="Jiang B.G."/>
            <person name="Yang W.F."/>
            <person name="Lam T.T."/>
            <person name="Chang Q.C."/>
            <person name="Ding S.J."/>
            <person name="Wang X.J."/>
            <person name="Zhu J.G."/>
            <person name="Ruan X.D."/>
            <person name="Zhao L."/>
            <person name="Wei J.T."/>
            <person name="Ye R.Z."/>
            <person name="Que T.C."/>
            <person name="Du C.H."/>
            <person name="Zhou Y.H."/>
            <person name="Cheng J.X."/>
            <person name="Dai P.F."/>
            <person name="Guo W.B."/>
            <person name="Han X.H."/>
            <person name="Huang E.J."/>
            <person name="Li L.F."/>
            <person name="Wei W."/>
            <person name="Gao Y.C."/>
            <person name="Liu J.Z."/>
            <person name="Shao H.Z."/>
            <person name="Wang X."/>
            <person name="Wang C.C."/>
            <person name="Yang T.C."/>
            <person name="Huo Q.B."/>
            <person name="Li W."/>
            <person name="Chen H.Y."/>
            <person name="Chen S.E."/>
            <person name="Zhou L.G."/>
            <person name="Ni X.B."/>
            <person name="Tian J.H."/>
            <person name="Sheng Y."/>
            <person name="Liu T."/>
            <person name="Pan Y.S."/>
            <person name="Xia L.Y."/>
            <person name="Li J."/>
            <person name="Zhao F."/>
            <person name="Cao W.C."/>
        </authorList>
    </citation>
    <scope>NUCLEOTIDE SEQUENCE</scope>
    <source>
        <strain evidence="2">Rsan-2018</strain>
    </source>
</reference>
<proteinExistence type="predicted"/>
<dbReference type="AlphaFoldDB" id="A0A9D4SSF8"/>
<gene>
    <name evidence="2" type="ORF">HPB52_015105</name>
</gene>
<dbReference type="Proteomes" id="UP000821837">
    <property type="component" value="Unassembled WGS sequence"/>
</dbReference>
<keyword evidence="3" id="KW-1185">Reference proteome</keyword>
<evidence type="ECO:0000256" key="1">
    <source>
        <dbReference type="SAM" id="MobiDB-lite"/>
    </source>
</evidence>
<feature type="compositionally biased region" description="Low complexity" evidence="1">
    <location>
        <begin position="90"/>
        <end position="104"/>
    </location>
</feature>
<evidence type="ECO:0000313" key="3">
    <source>
        <dbReference type="Proteomes" id="UP000821837"/>
    </source>
</evidence>
<dbReference type="EMBL" id="JABSTV010001253">
    <property type="protein sequence ID" value="KAH7944062.1"/>
    <property type="molecule type" value="Genomic_DNA"/>
</dbReference>
<reference evidence="2" key="2">
    <citation type="submission" date="2021-09" db="EMBL/GenBank/DDBJ databases">
        <authorList>
            <person name="Jia N."/>
            <person name="Wang J."/>
            <person name="Shi W."/>
            <person name="Du L."/>
            <person name="Sun Y."/>
            <person name="Zhan W."/>
            <person name="Jiang J."/>
            <person name="Wang Q."/>
            <person name="Zhang B."/>
            <person name="Ji P."/>
            <person name="Sakyi L.B."/>
            <person name="Cui X."/>
            <person name="Yuan T."/>
            <person name="Jiang B."/>
            <person name="Yang W."/>
            <person name="Lam T.T.-Y."/>
            <person name="Chang Q."/>
            <person name="Ding S."/>
            <person name="Wang X."/>
            <person name="Zhu J."/>
            <person name="Ruan X."/>
            <person name="Zhao L."/>
            <person name="Wei J."/>
            <person name="Que T."/>
            <person name="Du C."/>
            <person name="Cheng J."/>
            <person name="Dai P."/>
            <person name="Han X."/>
            <person name="Huang E."/>
            <person name="Gao Y."/>
            <person name="Liu J."/>
            <person name="Shao H."/>
            <person name="Ye R."/>
            <person name="Li L."/>
            <person name="Wei W."/>
            <person name="Wang X."/>
            <person name="Wang C."/>
            <person name="Huo Q."/>
            <person name="Li W."/>
            <person name="Guo W."/>
            <person name="Chen H."/>
            <person name="Chen S."/>
            <person name="Zhou L."/>
            <person name="Zhou L."/>
            <person name="Ni X."/>
            <person name="Tian J."/>
            <person name="Zhou Y."/>
            <person name="Sheng Y."/>
            <person name="Liu T."/>
            <person name="Pan Y."/>
            <person name="Xia L."/>
            <person name="Li J."/>
            <person name="Zhao F."/>
            <person name="Cao W."/>
        </authorList>
    </citation>
    <scope>NUCLEOTIDE SEQUENCE</scope>
    <source>
        <strain evidence="2">Rsan-2018</strain>
        <tissue evidence="2">Larvae</tissue>
    </source>
</reference>
<protein>
    <submittedName>
        <fullName evidence="2">Uncharacterized protein</fullName>
    </submittedName>
</protein>
<name>A0A9D4SSF8_RHISA</name>